<name>A0A955L2G9_9BACT</name>
<organism evidence="2 3">
    <name type="scientific">Candidatus Dojkabacteria bacterium</name>
    <dbReference type="NCBI Taxonomy" id="2099670"/>
    <lineage>
        <taxon>Bacteria</taxon>
        <taxon>Candidatus Dojkabacteria</taxon>
    </lineage>
</organism>
<dbReference type="EMBL" id="JAGQLJ010000161">
    <property type="protein sequence ID" value="MCA9381695.1"/>
    <property type="molecule type" value="Genomic_DNA"/>
</dbReference>
<dbReference type="SUPFAM" id="SSF55608">
    <property type="entry name" value="Homing endonucleases"/>
    <property type="match status" value="1"/>
</dbReference>
<protein>
    <recommendedName>
        <fullName evidence="1">Homing endonuclease LAGLIDADG domain-containing protein</fullName>
    </recommendedName>
</protein>
<gene>
    <name evidence="2" type="ORF">KC678_05495</name>
</gene>
<dbReference type="Proteomes" id="UP000775877">
    <property type="component" value="Unassembled WGS sequence"/>
</dbReference>
<proteinExistence type="predicted"/>
<comment type="caution">
    <text evidence="2">The sequence shown here is derived from an EMBL/GenBank/DDBJ whole genome shotgun (WGS) entry which is preliminary data.</text>
</comment>
<reference evidence="2" key="2">
    <citation type="journal article" date="2021" name="Microbiome">
        <title>Successional dynamics and alternative stable states in a saline activated sludge microbial community over 9 years.</title>
        <authorList>
            <person name="Wang Y."/>
            <person name="Ye J."/>
            <person name="Ju F."/>
            <person name="Liu L."/>
            <person name="Boyd J.A."/>
            <person name="Deng Y."/>
            <person name="Parks D.H."/>
            <person name="Jiang X."/>
            <person name="Yin X."/>
            <person name="Woodcroft B.J."/>
            <person name="Tyson G.W."/>
            <person name="Hugenholtz P."/>
            <person name="Polz M.F."/>
            <person name="Zhang T."/>
        </authorList>
    </citation>
    <scope>NUCLEOTIDE SEQUENCE</scope>
    <source>
        <strain evidence="2">HKST-UBA13</strain>
    </source>
</reference>
<dbReference type="InterPro" id="IPR027434">
    <property type="entry name" value="Homing_endonucl"/>
</dbReference>
<dbReference type="AlphaFoldDB" id="A0A955L2G9"/>
<evidence type="ECO:0000313" key="2">
    <source>
        <dbReference type="EMBL" id="MCA9381695.1"/>
    </source>
</evidence>
<dbReference type="Gene3D" id="3.10.28.10">
    <property type="entry name" value="Homing endonucleases"/>
    <property type="match status" value="1"/>
</dbReference>
<accession>A0A955L2G9</accession>
<reference evidence="2" key="1">
    <citation type="submission" date="2020-04" db="EMBL/GenBank/DDBJ databases">
        <authorList>
            <person name="Zhang T."/>
        </authorList>
    </citation>
    <scope>NUCLEOTIDE SEQUENCE</scope>
    <source>
        <strain evidence="2">HKST-UBA13</strain>
    </source>
</reference>
<evidence type="ECO:0000313" key="3">
    <source>
        <dbReference type="Proteomes" id="UP000775877"/>
    </source>
</evidence>
<sequence>MITKNEEQLIISGIFGDGCLFKQTAKYHNYKGSSIHREYVEFKKSIFTSLSCSNINTTLNAGYKVGNIYSITSQAHPEISKIKNDSMENNLNKLEELGLAIWFYDDGSFHNKKHFYNLNSHALSYDLQNDVLIPLLKNKLDINATIAYDRKVDGRIFTYLRVNKISGNALNISDLLKKYPMKCFKYKYLSSEAIPKGSSSQEGSET</sequence>
<dbReference type="GO" id="GO:0004519">
    <property type="term" value="F:endonuclease activity"/>
    <property type="evidence" value="ECO:0007669"/>
    <property type="project" value="InterPro"/>
</dbReference>
<dbReference type="Pfam" id="PF03161">
    <property type="entry name" value="LAGLIDADG_2"/>
    <property type="match status" value="1"/>
</dbReference>
<dbReference type="InterPro" id="IPR004860">
    <property type="entry name" value="LAGLIDADG_dom"/>
</dbReference>
<feature type="domain" description="Homing endonuclease LAGLIDADG" evidence="1">
    <location>
        <begin position="13"/>
        <end position="156"/>
    </location>
</feature>
<evidence type="ECO:0000259" key="1">
    <source>
        <dbReference type="Pfam" id="PF03161"/>
    </source>
</evidence>